<feature type="domain" description="Septum formation inhibitor MinC C-terminal" evidence="7">
    <location>
        <begin position="131"/>
        <end position="223"/>
    </location>
</feature>
<dbReference type="RefSeq" id="WP_157990995.1">
    <property type="nucleotide sequence ID" value="NZ_LR217737.1"/>
</dbReference>
<evidence type="ECO:0000256" key="3">
    <source>
        <dbReference type="ARBA" id="ARBA00023210"/>
    </source>
</evidence>
<dbReference type="OrthoDB" id="9794530at2"/>
<dbReference type="Pfam" id="PF05209">
    <property type="entry name" value="MinC_N"/>
    <property type="match status" value="1"/>
</dbReference>
<dbReference type="NCBIfam" id="TIGR01222">
    <property type="entry name" value="minC"/>
    <property type="match status" value="1"/>
</dbReference>
<sequence length="232" mass="25850">MSRSPIDFKGSNFTFLVLYLYDTDHQIIRTAIEKKIDNAPTFLKTAPIVVNISMLSSKVNWHYIQQSILETGLCIVGVSGCRDEKLKKIIIDSGLPILNESVINSSNRNVYLSQSPPDQVKEKCKTRLIFSPVRSGQKIYAKHTDLVVINSVSEGAELIADGNIHVYGSMRGRALAGAHGDENCQIFCTHLLAELLSIAGQYWMIEQIPPHCFGKASRLYIEKGILTLQKLT</sequence>
<keyword evidence="4 6" id="KW-0131">Cell cycle</keyword>
<evidence type="ECO:0000256" key="5">
    <source>
        <dbReference type="ARBA" id="ARBA00025606"/>
    </source>
</evidence>
<dbReference type="InterPro" id="IPR016098">
    <property type="entry name" value="CAP/MinC_C"/>
</dbReference>
<dbReference type="GO" id="GO:1901891">
    <property type="term" value="P:regulation of cell septum assembly"/>
    <property type="evidence" value="ECO:0007669"/>
    <property type="project" value="InterPro"/>
</dbReference>
<dbReference type="PANTHER" id="PTHR34108:SF1">
    <property type="entry name" value="SEPTUM SITE-DETERMINING PROTEIN MINC"/>
    <property type="match status" value="1"/>
</dbReference>
<dbReference type="GO" id="GO:0051302">
    <property type="term" value="P:regulation of cell division"/>
    <property type="evidence" value="ECO:0007669"/>
    <property type="project" value="InterPro"/>
</dbReference>
<evidence type="ECO:0000313" key="10">
    <source>
        <dbReference type="Proteomes" id="UP000294289"/>
    </source>
</evidence>
<dbReference type="GO" id="GO:0000902">
    <property type="term" value="P:cell morphogenesis"/>
    <property type="evidence" value="ECO:0007669"/>
    <property type="project" value="InterPro"/>
</dbReference>
<keyword evidence="2 6" id="KW-0132">Cell division</keyword>
<feature type="domain" description="Septum formation inhibitor MinC N-terminal" evidence="8">
    <location>
        <begin position="6"/>
        <end position="75"/>
    </location>
</feature>
<reference evidence="9 10" key="1">
    <citation type="submission" date="2019-02" db="EMBL/GenBank/DDBJ databases">
        <authorList>
            <person name="Manzano-Marin A."/>
            <person name="Manzano-Marin A."/>
        </authorList>
    </citation>
    <scope>NUCLEOTIDE SEQUENCE [LARGE SCALE GENOMIC DNA]</scope>
    <source>
        <strain evidence="9 10">ErCipiceae</strain>
    </source>
</reference>
<evidence type="ECO:0000256" key="4">
    <source>
        <dbReference type="ARBA" id="ARBA00023306"/>
    </source>
</evidence>
<dbReference type="PANTHER" id="PTHR34108">
    <property type="entry name" value="SEPTUM SITE-DETERMINING PROTEIN MINC"/>
    <property type="match status" value="1"/>
</dbReference>
<accession>A0A803FUD0</accession>
<organism evidence="9 10">
    <name type="scientific">Candidatus Erwinia haradaeae</name>
    <dbReference type="NCBI Taxonomy" id="1922217"/>
    <lineage>
        <taxon>Bacteria</taxon>
        <taxon>Pseudomonadati</taxon>
        <taxon>Pseudomonadota</taxon>
        <taxon>Gammaproteobacteria</taxon>
        <taxon>Enterobacterales</taxon>
        <taxon>Erwiniaceae</taxon>
        <taxon>Erwinia</taxon>
    </lineage>
</organism>
<protein>
    <recommendedName>
        <fullName evidence="6">Probable septum site-determining protein MinC</fullName>
    </recommendedName>
</protein>
<dbReference type="Gene3D" id="2.160.20.70">
    <property type="match status" value="1"/>
</dbReference>
<dbReference type="InterPro" id="IPR007874">
    <property type="entry name" value="MinC_N"/>
</dbReference>
<evidence type="ECO:0000259" key="8">
    <source>
        <dbReference type="Pfam" id="PF05209"/>
    </source>
</evidence>
<keyword evidence="3 6" id="KW-0717">Septation</keyword>
<dbReference type="SUPFAM" id="SSF63848">
    <property type="entry name" value="Cell-division inhibitor MinC, C-terminal domain"/>
    <property type="match status" value="1"/>
</dbReference>
<evidence type="ECO:0000313" key="9">
    <source>
        <dbReference type="EMBL" id="VFP88069.1"/>
    </source>
</evidence>
<proteinExistence type="inferred from homology"/>
<comment type="subunit">
    <text evidence="6">Interacts with MinD and FtsZ.</text>
</comment>
<evidence type="ECO:0000256" key="6">
    <source>
        <dbReference type="HAMAP-Rule" id="MF_00267"/>
    </source>
</evidence>
<comment type="similarity">
    <text evidence="1 6">Belongs to the MinC family.</text>
</comment>
<evidence type="ECO:0000259" key="7">
    <source>
        <dbReference type="Pfam" id="PF03775"/>
    </source>
</evidence>
<evidence type="ECO:0000256" key="2">
    <source>
        <dbReference type="ARBA" id="ARBA00022618"/>
    </source>
</evidence>
<dbReference type="Proteomes" id="UP000294289">
    <property type="component" value="Chromosome"/>
</dbReference>
<dbReference type="InterPro" id="IPR013033">
    <property type="entry name" value="MinC"/>
</dbReference>
<dbReference type="EMBL" id="LR217737">
    <property type="protein sequence ID" value="VFP88069.1"/>
    <property type="molecule type" value="Genomic_DNA"/>
</dbReference>
<dbReference type="Pfam" id="PF03775">
    <property type="entry name" value="MinC_C"/>
    <property type="match status" value="1"/>
</dbReference>
<gene>
    <name evidence="6 9" type="primary">minC</name>
    <name evidence="9" type="ORF">ERCIPICE3303_330</name>
</gene>
<dbReference type="GO" id="GO:0000917">
    <property type="term" value="P:division septum assembly"/>
    <property type="evidence" value="ECO:0007669"/>
    <property type="project" value="UniProtKB-KW"/>
</dbReference>
<name>A0A803FUD0_9GAMM</name>
<comment type="function">
    <text evidence="5 6">Cell division inhibitor that blocks the formation of polar Z ring septums. Rapidly oscillates between the poles of the cell to destabilize FtsZ filaments that have formed before they mature into polar Z rings. Prevents FtsZ polymerization.</text>
</comment>
<dbReference type="InterPro" id="IPR005526">
    <property type="entry name" value="Septum_form_inhib_MinC_C"/>
</dbReference>
<dbReference type="AlphaFoldDB" id="A0A803FUD0"/>
<dbReference type="Gene3D" id="3.30.70.260">
    <property type="match status" value="1"/>
</dbReference>
<evidence type="ECO:0000256" key="1">
    <source>
        <dbReference type="ARBA" id="ARBA00006291"/>
    </source>
</evidence>
<dbReference type="HAMAP" id="MF_00267">
    <property type="entry name" value="MinC"/>
    <property type="match status" value="1"/>
</dbReference>
<dbReference type="InterPro" id="IPR036145">
    <property type="entry name" value="MinC_C_sf"/>
</dbReference>